<gene>
    <name evidence="3" type="ORF">GCM10011509_19680</name>
</gene>
<keyword evidence="2" id="KW-1133">Transmembrane helix</keyword>
<accession>A0ABQ2FBF6</accession>
<name>A0ABQ2FBF6_9MICO</name>
<proteinExistence type="predicted"/>
<dbReference type="EMBL" id="BMLB01000004">
    <property type="protein sequence ID" value="GGK71260.1"/>
    <property type="molecule type" value="Genomic_DNA"/>
</dbReference>
<feature type="transmembrane region" description="Helical" evidence="2">
    <location>
        <begin position="12"/>
        <end position="32"/>
    </location>
</feature>
<evidence type="ECO:0000256" key="2">
    <source>
        <dbReference type="SAM" id="Phobius"/>
    </source>
</evidence>
<reference evidence="4" key="1">
    <citation type="journal article" date="2019" name="Int. J. Syst. Evol. Microbiol.">
        <title>The Global Catalogue of Microorganisms (GCM) 10K type strain sequencing project: providing services to taxonomists for standard genome sequencing and annotation.</title>
        <authorList>
            <consortium name="The Broad Institute Genomics Platform"/>
            <consortium name="The Broad Institute Genome Sequencing Center for Infectious Disease"/>
            <person name="Wu L."/>
            <person name="Ma J."/>
        </authorList>
    </citation>
    <scope>NUCLEOTIDE SEQUENCE [LARGE SCALE GENOMIC DNA]</scope>
    <source>
        <strain evidence="4">CGMCC 1.5362</strain>
    </source>
</reference>
<feature type="compositionally biased region" description="Polar residues" evidence="1">
    <location>
        <begin position="253"/>
        <end position="266"/>
    </location>
</feature>
<keyword evidence="2" id="KW-0812">Transmembrane</keyword>
<feature type="region of interest" description="Disordered" evidence="1">
    <location>
        <begin position="197"/>
        <end position="266"/>
    </location>
</feature>
<organism evidence="3 4">
    <name type="scientific">Ornithinimicrobium pekingense</name>
    <dbReference type="NCBI Taxonomy" id="384677"/>
    <lineage>
        <taxon>Bacteria</taxon>
        <taxon>Bacillati</taxon>
        <taxon>Actinomycetota</taxon>
        <taxon>Actinomycetes</taxon>
        <taxon>Micrococcales</taxon>
        <taxon>Ornithinimicrobiaceae</taxon>
        <taxon>Ornithinimicrobium</taxon>
    </lineage>
</organism>
<protein>
    <recommendedName>
        <fullName evidence="5">Polysaccharide chain length determinant N-terminal domain-containing protein</fullName>
    </recommendedName>
</protein>
<sequence>MDPRDILASLRRAWYVLLVGLLAAAGATYYVMTQTGPEFEAQASVVLVPGEAVIPENSNPFLYLGGGTALRDVLVRVLASDEIGDPLLTGRADGTTYEIGPDPTTAGPILVASTSSTTESEALGTLQGLLDLIPTTLEDVQASRDVPADARFTSLILAQDQEASVNRSGMIRMLVVVLGAIGVLTLFVAAWLDGRRGRAEPRHGVPDNPSQTHSPGPVTETPPTTPRPQNSPDEPEPQVAPPAASTADDGPAGTSSSPGARSGTRV</sequence>
<keyword evidence="4" id="KW-1185">Reference proteome</keyword>
<comment type="caution">
    <text evidence="3">The sequence shown here is derived from an EMBL/GenBank/DDBJ whole genome shotgun (WGS) entry which is preliminary data.</text>
</comment>
<evidence type="ECO:0000256" key="1">
    <source>
        <dbReference type="SAM" id="MobiDB-lite"/>
    </source>
</evidence>
<feature type="transmembrane region" description="Helical" evidence="2">
    <location>
        <begin position="170"/>
        <end position="192"/>
    </location>
</feature>
<dbReference type="RefSeq" id="WP_022922555.1">
    <property type="nucleotide sequence ID" value="NZ_BMLB01000004.1"/>
</dbReference>
<evidence type="ECO:0000313" key="3">
    <source>
        <dbReference type="EMBL" id="GGK71260.1"/>
    </source>
</evidence>
<evidence type="ECO:0000313" key="4">
    <source>
        <dbReference type="Proteomes" id="UP000662111"/>
    </source>
</evidence>
<evidence type="ECO:0008006" key="5">
    <source>
        <dbReference type="Google" id="ProtNLM"/>
    </source>
</evidence>
<keyword evidence="2" id="KW-0472">Membrane</keyword>
<dbReference type="Proteomes" id="UP000662111">
    <property type="component" value="Unassembled WGS sequence"/>
</dbReference>